<name>A0A3L8PSN1_9ACTN</name>
<accession>A0A3L8PSN1</accession>
<dbReference type="AlphaFoldDB" id="A0A3L8PSN1"/>
<dbReference type="InterPro" id="IPR016163">
    <property type="entry name" value="Ald_DH_C"/>
</dbReference>
<evidence type="ECO:0000256" key="4">
    <source>
        <dbReference type="RuleBase" id="RU003345"/>
    </source>
</evidence>
<dbReference type="InterPro" id="IPR016161">
    <property type="entry name" value="Ald_DH/histidinol_DH"/>
</dbReference>
<organism evidence="6 7">
    <name type="scientific">Aeromicrobium phragmitis</name>
    <dbReference type="NCBI Taxonomy" id="2478914"/>
    <lineage>
        <taxon>Bacteria</taxon>
        <taxon>Bacillati</taxon>
        <taxon>Actinomycetota</taxon>
        <taxon>Actinomycetes</taxon>
        <taxon>Propionibacteriales</taxon>
        <taxon>Nocardioidaceae</taxon>
        <taxon>Aeromicrobium</taxon>
    </lineage>
</organism>
<protein>
    <submittedName>
        <fullName evidence="6">Aldehyde dehydrogenase family protein</fullName>
    </submittedName>
</protein>
<evidence type="ECO:0000256" key="2">
    <source>
        <dbReference type="ARBA" id="ARBA00023002"/>
    </source>
</evidence>
<evidence type="ECO:0000256" key="3">
    <source>
        <dbReference type="PROSITE-ProRule" id="PRU10007"/>
    </source>
</evidence>
<dbReference type="InterPro" id="IPR029510">
    <property type="entry name" value="Ald_DH_CS_GLU"/>
</dbReference>
<dbReference type="PROSITE" id="PS00687">
    <property type="entry name" value="ALDEHYDE_DEHYDR_GLU"/>
    <property type="match status" value="1"/>
</dbReference>
<dbReference type="Pfam" id="PF00171">
    <property type="entry name" value="Aldedh"/>
    <property type="match status" value="1"/>
</dbReference>
<dbReference type="PANTHER" id="PTHR42804:SF1">
    <property type="entry name" value="ALDEHYDE DEHYDROGENASE-RELATED"/>
    <property type="match status" value="1"/>
</dbReference>
<evidence type="ECO:0000256" key="1">
    <source>
        <dbReference type="ARBA" id="ARBA00009986"/>
    </source>
</evidence>
<sequence length="468" mass="48553">MNRDSLLIGGRWVTTSESLEVENPATEDVIAVVGRATPGHVEDAVRAARAAARAWEEAGPQRRADLVAALADRLRDRRAALIDATVAEVGAPVTVAAEAHVDLAIEIVASAAKIGRELATEERLGTSVLVRRPVGVAACITPWNYPLYQLAAKVAPALVAGCPVVVKPAELTPMSAYLLADAVQDVGFPAGVVNLVPGYGTDVGQALVEHPDVDLVSFTGSTRVGRQIAATAGARLARVCLELGGKSASVVCPDADLETAVRATVDSATLNSGQTCSALTRLIVPREAYAAALDVAADHARRIVVGDPGDAATQMGPLISAAQREQVRAAVDGAVARGARLVAGGTVPDGLDRGYFYTPTVLADLDPADSASQDEIFGPVLVVHAARDDEDALAIANGTRYGLAGAVWSGDEERAMRLARRMDTGQVDINGAAFNVDAPFGGWKDSGVGRELGPAGVEEYLEITAVQR</sequence>
<dbReference type="SUPFAM" id="SSF53720">
    <property type="entry name" value="ALDH-like"/>
    <property type="match status" value="1"/>
</dbReference>
<dbReference type="Gene3D" id="3.40.309.10">
    <property type="entry name" value="Aldehyde Dehydrogenase, Chain A, domain 2"/>
    <property type="match status" value="1"/>
</dbReference>
<dbReference type="CDD" id="cd07138">
    <property type="entry name" value="ALDH_CddD_SSP0762"/>
    <property type="match status" value="1"/>
</dbReference>
<dbReference type="Gene3D" id="3.40.605.10">
    <property type="entry name" value="Aldehyde Dehydrogenase, Chain A, domain 1"/>
    <property type="match status" value="1"/>
</dbReference>
<comment type="caution">
    <text evidence="6">The sequence shown here is derived from an EMBL/GenBank/DDBJ whole genome shotgun (WGS) entry which is preliminary data.</text>
</comment>
<evidence type="ECO:0000259" key="5">
    <source>
        <dbReference type="Pfam" id="PF00171"/>
    </source>
</evidence>
<dbReference type="InterPro" id="IPR015590">
    <property type="entry name" value="Aldehyde_DH_dom"/>
</dbReference>
<comment type="similarity">
    <text evidence="1 4">Belongs to the aldehyde dehydrogenase family.</text>
</comment>
<dbReference type="FunFam" id="3.40.605.10:FF:000007">
    <property type="entry name" value="NAD/NADP-dependent betaine aldehyde dehydrogenase"/>
    <property type="match status" value="1"/>
</dbReference>
<dbReference type="OrthoDB" id="6882680at2"/>
<keyword evidence="7" id="KW-1185">Reference proteome</keyword>
<reference evidence="6 7" key="1">
    <citation type="submission" date="2018-10" db="EMBL/GenBank/DDBJ databases">
        <title>Aeromicrobium sp. 9W16Y-2 whole genome shotgun sequence.</title>
        <authorList>
            <person name="Li F."/>
        </authorList>
    </citation>
    <scope>NUCLEOTIDE SEQUENCE [LARGE SCALE GENOMIC DNA]</scope>
    <source>
        <strain evidence="6 7">9W16Y-2</strain>
    </source>
</reference>
<gene>
    <name evidence="6" type="ORF">D9V41_01935</name>
</gene>
<dbReference type="RefSeq" id="WP_121792826.1">
    <property type="nucleotide sequence ID" value="NZ_RDBF01000001.1"/>
</dbReference>
<proteinExistence type="inferred from homology"/>
<dbReference type="EMBL" id="RDBF01000001">
    <property type="protein sequence ID" value="RLV57418.1"/>
    <property type="molecule type" value="Genomic_DNA"/>
</dbReference>
<dbReference type="InterPro" id="IPR016162">
    <property type="entry name" value="Ald_DH_N"/>
</dbReference>
<feature type="domain" description="Aldehyde dehydrogenase" evidence="5">
    <location>
        <begin position="12"/>
        <end position="466"/>
    </location>
</feature>
<feature type="active site" evidence="3">
    <location>
        <position position="242"/>
    </location>
</feature>
<keyword evidence="2 4" id="KW-0560">Oxidoreductase</keyword>
<dbReference type="GO" id="GO:0016620">
    <property type="term" value="F:oxidoreductase activity, acting on the aldehyde or oxo group of donors, NAD or NADP as acceptor"/>
    <property type="evidence" value="ECO:0007669"/>
    <property type="project" value="InterPro"/>
</dbReference>
<dbReference type="PANTHER" id="PTHR42804">
    <property type="entry name" value="ALDEHYDE DEHYDROGENASE"/>
    <property type="match status" value="1"/>
</dbReference>
<evidence type="ECO:0000313" key="7">
    <source>
        <dbReference type="Proteomes" id="UP000282515"/>
    </source>
</evidence>
<dbReference type="FunFam" id="3.40.309.10:FF:000009">
    <property type="entry name" value="Aldehyde dehydrogenase A"/>
    <property type="match status" value="1"/>
</dbReference>
<dbReference type="Proteomes" id="UP000282515">
    <property type="component" value="Unassembled WGS sequence"/>
</dbReference>
<evidence type="ECO:0000313" key="6">
    <source>
        <dbReference type="EMBL" id="RLV57418.1"/>
    </source>
</evidence>